<dbReference type="FunCoup" id="B4LLI1">
    <property type="interactions" value="803"/>
</dbReference>
<dbReference type="EMBL" id="CH940648">
    <property type="protein sequence ID" value="EDW61933.2"/>
    <property type="molecule type" value="Genomic_DNA"/>
</dbReference>
<evidence type="ECO:0000256" key="5">
    <source>
        <dbReference type="ARBA" id="ARBA00022692"/>
    </source>
</evidence>
<dbReference type="PANTHER" id="PTHR13205:SF15">
    <property type="entry name" value="DOLICHOL KINASE"/>
    <property type="match status" value="1"/>
</dbReference>
<evidence type="ECO:0000256" key="10">
    <source>
        <dbReference type="SAM" id="Phobius"/>
    </source>
</evidence>
<feature type="transmembrane region" description="Helical" evidence="10">
    <location>
        <begin position="89"/>
        <end position="113"/>
    </location>
</feature>
<keyword evidence="6" id="KW-0418">Kinase</keyword>
<feature type="transmembrane region" description="Helical" evidence="10">
    <location>
        <begin position="329"/>
        <end position="347"/>
    </location>
</feature>
<evidence type="ECO:0000256" key="8">
    <source>
        <dbReference type="ARBA" id="ARBA00022989"/>
    </source>
</evidence>
<keyword evidence="12" id="KW-1185">Reference proteome</keyword>
<protein>
    <recommendedName>
        <fullName evidence="3">dolichol kinase</fullName>
        <ecNumber evidence="3">2.7.1.108</ecNumber>
    </recommendedName>
</protein>
<organism evidence="11 12">
    <name type="scientific">Drosophila virilis</name>
    <name type="common">Fruit fly</name>
    <dbReference type="NCBI Taxonomy" id="7244"/>
    <lineage>
        <taxon>Eukaryota</taxon>
        <taxon>Metazoa</taxon>
        <taxon>Ecdysozoa</taxon>
        <taxon>Arthropoda</taxon>
        <taxon>Hexapoda</taxon>
        <taxon>Insecta</taxon>
        <taxon>Pterygota</taxon>
        <taxon>Neoptera</taxon>
        <taxon>Endopterygota</taxon>
        <taxon>Diptera</taxon>
        <taxon>Brachycera</taxon>
        <taxon>Muscomorpha</taxon>
        <taxon>Ephydroidea</taxon>
        <taxon>Drosophilidae</taxon>
        <taxon>Drosophila</taxon>
    </lineage>
</organism>
<feature type="transmembrane region" description="Helical" evidence="10">
    <location>
        <begin position="133"/>
        <end position="152"/>
    </location>
</feature>
<dbReference type="GO" id="GO:0005789">
    <property type="term" value="C:endoplasmic reticulum membrane"/>
    <property type="evidence" value="ECO:0007669"/>
    <property type="project" value="UniProtKB-SubCell"/>
</dbReference>
<feature type="transmembrane region" description="Helical" evidence="10">
    <location>
        <begin position="194"/>
        <end position="218"/>
    </location>
</feature>
<feature type="transmembrane region" description="Helical" evidence="10">
    <location>
        <begin position="48"/>
        <end position="69"/>
    </location>
</feature>
<proteinExistence type="inferred from homology"/>
<dbReference type="InterPro" id="IPR032974">
    <property type="entry name" value="Polypren_kinase"/>
</dbReference>
<evidence type="ECO:0000256" key="3">
    <source>
        <dbReference type="ARBA" id="ARBA00012132"/>
    </source>
</evidence>
<evidence type="ECO:0000256" key="6">
    <source>
        <dbReference type="ARBA" id="ARBA00022777"/>
    </source>
</evidence>
<evidence type="ECO:0000256" key="2">
    <source>
        <dbReference type="ARBA" id="ARBA00010794"/>
    </source>
</evidence>
<dbReference type="OrthoDB" id="377083at2759"/>
<feature type="transmembrane region" description="Helical" evidence="10">
    <location>
        <begin position="230"/>
        <end position="252"/>
    </location>
</feature>
<dbReference type="GO" id="GO:0043048">
    <property type="term" value="P:dolichyl monophosphate biosynthetic process"/>
    <property type="evidence" value="ECO:0007669"/>
    <property type="project" value="TreeGrafter"/>
</dbReference>
<comment type="similarity">
    <text evidence="2">Belongs to the polyprenol kinase family.</text>
</comment>
<keyword evidence="7" id="KW-0256">Endoplasmic reticulum</keyword>
<feature type="transmembrane region" description="Helical" evidence="10">
    <location>
        <begin position="164"/>
        <end position="188"/>
    </location>
</feature>
<comment type="subcellular location">
    <subcellularLocation>
        <location evidence="1">Endoplasmic reticulum membrane</location>
        <topology evidence="1">Multi-pass membrane protein</topology>
    </subcellularLocation>
</comment>
<evidence type="ECO:0000256" key="9">
    <source>
        <dbReference type="ARBA" id="ARBA00023136"/>
    </source>
</evidence>
<reference evidence="11 12" key="1">
    <citation type="journal article" date="2007" name="Nature">
        <title>Evolution of genes and genomes on the Drosophila phylogeny.</title>
        <authorList>
            <consortium name="Drosophila 12 Genomes Consortium"/>
            <person name="Clark A.G."/>
            <person name="Eisen M.B."/>
            <person name="Smith D.R."/>
            <person name="Bergman C.M."/>
            <person name="Oliver B."/>
            <person name="Markow T.A."/>
            <person name="Kaufman T.C."/>
            <person name="Kellis M."/>
            <person name="Gelbart W."/>
            <person name="Iyer V.N."/>
            <person name="Pollard D.A."/>
            <person name="Sackton T.B."/>
            <person name="Larracuente A.M."/>
            <person name="Singh N.D."/>
            <person name="Abad J.P."/>
            <person name="Abt D.N."/>
            <person name="Adryan B."/>
            <person name="Aguade M."/>
            <person name="Akashi H."/>
            <person name="Anderson W.W."/>
            <person name="Aquadro C.F."/>
            <person name="Ardell D.H."/>
            <person name="Arguello R."/>
            <person name="Artieri C.G."/>
            <person name="Barbash D.A."/>
            <person name="Barker D."/>
            <person name="Barsanti P."/>
            <person name="Batterham P."/>
            <person name="Batzoglou S."/>
            <person name="Begun D."/>
            <person name="Bhutkar A."/>
            <person name="Blanco E."/>
            <person name="Bosak S.A."/>
            <person name="Bradley R.K."/>
            <person name="Brand A.D."/>
            <person name="Brent M.R."/>
            <person name="Brooks A.N."/>
            <person name="Brown R.H."/>
            <person name="Butlin R.K."/>
            <person name="Caggese C."/>
            <person name="Calvi B.R."/>
            <person name="Bernardo de Carvalho A."/>
            <person name="Caspi A."/>
            <person name="Castrezana S."/>
            <person name="Celniker S.E."/>
            <person name="Chang J.L."/>
            <person name="Chapple C."/>
            <person name="Chatterji S."/>
            <person name="Chinwalla A."/>
            <person name="Civetta A."/>
            <person name="Clifton S.W."/>
            <person name="Comeron J.M."/>
            <person name="Costello J.C."/>
            <person name="Coyne J.A."/>
            <person name="Daub J."/>
            <person name="David R.G."/>
            <person name="Delcher A.L."/>
            <person name="Delehaunty K."/>
            <person name="Do C.B."/>
            <person name="Ebling H."/>
            <person name="Edwards K."/>
            <person name="Eickbush T."/>
            <person name="Evans J.D."/>
            <person name="Filipski A."/>
            <person name="Findeiss S."/>
            <person name="Freyhult E."/>
            <person name="Fulton L."/>
            <person name="Fulton R."/>
            <person name="Garcia A.C."/>
            <person name="Gardiner A."/>
            <person name="Garfield D.A."/>
            <person name="Garvin B.E."/>
            <person name="Gibson G."/>
            <person name="Gilbert D."/>
            <person name="Gnerre S."/>
            <person name="Godfrey J."/>
            <person name="Good R."/>
            <person name="Gotea V."/>
            <person name="Gravely B."/>
            <person name="Greenberg A.J."/>
            <person name="Griffiths-Jones S."/>
            <person name="Gross S."/>
            <person name="Guigo R."/>
            <person name="Gustafson E.A."/>
            <person name="Haerty W."/>
            <person name="Hahn M.W."/>
            <person name="Halligan D.L."/>
            <person name="Halpern A.L."/>
            <person name="Halter G.M."/>
            <person name="Han M.V."/>
            <person name="Heger A."/>
            <person name="Hillier L."/>
            <person name="Hinrichs A.S."/>
            <person name="Holmes I."/>
            <person name="Hoskins R.A."/>
            <person name="Hubisz M.J."/>
            <person name="Hultmark D."/>
            <person name="Huntley M.A."/>
            <person name="Jaffe D.B."/>
            <person name="Jagadeeshan S."/>
            <person name="Jeck W.R."/>
            <person name="Johnson J."/>
            <person name="Jones C.D."/>
            <person name="Jordan W.C."/>
            <person name="Karpen G.H."/>
            <person name="Kataoka E."/>
            <person name="Keightley P.D."/>
            <person name="Kheradpour P."/>
            <person name="Kirkness E.F."/>
            <person name="Koerich L.B."/>
            <person name="Kristiansen K."/>
            <person name="Kudrna D."/>
            <person name="Kulathinal R.J."/>
            <person name="Kumar S."/>
            <person name="Kwok R."/>
            <person name="Lander E."/>
            <person name="Langley C.H."/>
            <person name="Lapoint R."/>
            <person name="Lazzaro B.P."/>
            <person name="Lee S.J."/>
            <person name="Levesque L."/>
            <person name="Li R."/>
            <person name="Lin C.F."/>
            <person name="Lin M.F."/>
            <person name="Lindblad-Toh K."/>
            <person name="Llopart A."/>
            <person name="Long M."/>
            <person name="Low L."/>
            <person name="Lozovsky E."/>
            <person name="Lu J."/>
            <person name="Luo M."/>
            <person name="Machado C.A."/>
            <person name="Makalowski W."/>
            <person name="Marzo M."/>
            <person name="Matsuda M."/>
            <person name="Matzkin L."/>
            <person name="McAllister B."/>
            <person name="McBride C.S."/>
            <person name="McKernan B."/>
            <person name="McKernan K."/>
            <person name="Mendez-Lago M."/>
            <person name="Minx P."/>
            <person name="Mollenhauer M.U."/>
            <person name="Montooth K."/>
            <person name="Mount S.M."/>
            <person name="Mu X."/>
            <person name="Myers E."/>
            <person name="Negre B."/>
            <person name="Newfeld S."/>
            <person name="Nielsen R."/>
            <person name="Noor M.A."/>
            <person name="O'Grady P."/>
            <person name="Pachter L."/>
            <person name="Papaceit M."/>
            <person name="Parisi M.J."/>
            <person name="Parisi M."/>
            <person name="Parts L."/>
            <person name="Pedersen J.S."/>
            <person name="Pesole G."/>
            <person name="Phillippy A.M."/>
            <person name="Ponting C.P."/>
            <person name="Pop M."/>
            <person name="Porcelli D."/>
            <person name="Powell J.R."/>
            <person name="Prohaska S."/>
            <person name="Pruitt K."/>
            <person name="Puig M."/>
            <person name="Quesneville H."/>
            <person name="Ram K.R."/>
            <person name="Rand D."/>
            <person name="Rasmussen M.D."/>
            <person name="Reed L.K."/>
            <person name="Reenan R."/>
            <person name="Reily A."/>
            <person name="Remington K.A."/>
            <person name="Rieger T.T."/>
            <person name="Ritchie M.G."/>
            <person name="Robin C."/>
            <person name="Rogers Y.H."/>
            <person name="Rohde C."/>
            <person name="Rozas J."/>
            <person name="Rubenfield M.J."/>
            <person name="Ruiz A."/>
            <person name="Russo S."/>
            <person name="Salzberg S.L."/>
            <person name="Sanchez-Gracia A."/>
            <person name="Saranga D.J."/>
            <person name="Sato H."/>
            <person name="Schaeffer S.W."/>
            <person name="Schatz M.C."/>
            <person name="Schlenke T."/>
            <person name="Schwartz R."/>
            <person name="Segarra C."/>
            <person name="Singh R.S."/>
            <person name="Sirot L."/>
            <person name="Sirota M."/>
            <person name="Sisneros N.B."/>
            <person name="Smith C.D."/>
            <person name="Smith T.F."/>
            <person name="Spieth J."/>
            <person name="Stage D.E."/>
            <person name="Stark A."/>
            <person name="Stephan W."/>
            <person name="Strausberg R.L."/>
            <person name="Strempel S."/>
            <person name="Sturgill D."/>
            <person name="Sutton G."/>
            <person name="Sutton G.G."/>
            <person name="Tao W."/>
            <person name="Teichmann S."/>
            <person name="Tobari Y.N."/>
            <person name="Tomimura Y."/>
            <person name="Tsolas J.M."/>
            <person name="Valente V.L."/>
            <person name="Venter E."/>
            <person name="Venter J.C."/>
            <person name="Vicario S."/>
            <person name="Vieira F.G."/>
            <person name="Vilella A.J."/>
            <person name="Villasante A."/>
            <person name="Walenz B."/>
            <person name="Wang J."/>
            <person name="Wasserman M."/>
            <person name="Watts T."/>
            <person name="Wilson D."/>
            <person name="Wilson R.K."/>
            <person name="Wing R.A."/>
            <person name="Wolfner M.F."/>
            <person name="Wong A."/>
            <person name="Wong G.K."/>
            <person name="Wu C.I."/>
            <person name="Wu G."/>
            <person name="Yamamoto D."/>
            <person name="Yang H.P."/>
            <person name="Yang S.P."/>
            <person name="Yorke J.A."/>
            <person name="Yoshida K."/>
            <person name="Zdobnov E."/>
            <person name="Zhang P."/>
            <person name="Zhang Y."/>
            <person name="Zimin A.V."/>
            <person name="Baldwin J."/>
            <person name="Abdouelleil A."/>
            <person name="Abdulkadir J."/>
            <person name="Abebe A."/>
            <person name="Abera B."/>
            <person name="Abreu J."/>
            <person name="Acer S.C."/>
            <person name="Aftuck L."/>
            <person name="Alexander A."/>
            <person name="An P."/>
            <person name="Anderson E."/>
            <person name="Anderson S."/>
            <person name="Arachi H."/>
            <person name="Azer M."/>
            <person name="Bachantsang P."/>
            <person name="Barry A."/>
            <person name="Bayul T."/>
            <person name="Berlin A."/>
            <person name="Bessette D."/>
            <person name="Bloom T."/>
            <person name="Blye J."/>
            <person name="Boguslavskiy L."/>
            <person name="Bonnet C."/>
            <person name="Boukhgalter B."/>
            <person name="Bourzgui I."/>
            <person name="Brown A."/>
            <person name="Cahill P."/>
            <person name="Channer S."/>
            <person name="Cheshatsang Y."/>
            <person name="Chuda L."/>
            <person name="Citroen M."/>
            <person name="Collymore A."/>
            <person name="Cooke P."/>
            <person name="Costello M."/>
            <person name="D'Aco K."/>
            <person name="Daza R."/>
            <person name="De Haan G."/>
            <person name="DeGray S."/>
            <person name="DeMaso C."/>
            <person name="Dhargay N."/>
            <person name="Dooley K."/>
            <person name="Dooley E."/>
            <person name="Doricent M."/>
            <person name="Dorje P."/>
            <person name="Dorjee K."/>
            <person name="Dupes A."/>
            <person name="Elong R."/>
            <person name="Falk J."/>
            <person name="Farina A."/>
            <person name="Faro S."/>
            <person name="Ferguson D."/>
            <person name="Fisher S."/>
            <person name="Foley C.D."/>
            <person name="Franke A."/>
            <person name="Friedrich D."/>
            <person name="Gadbois L."/>
            <person name="Gearin G."/>
            <person name="Gearin C.R."/>
            <person name="Giannoukos G."/>
            <person name="Goode T."/>
            <person name="Graham J."/>
            <person name="Grandbois E."/>
            <person name="Grewal S."/>
            <person name="Gyaltsen K."/>
            <person name="Hafez N."/>
            <person name="Hagos B."/>
            <person name="Hall J."/>
            <person name="Henson C."/>
            <person name="Hollinger A."/>
            <person name="Honan T."/>
            <person name="Huard M.D."/>
            <person name="Hughes L."/>
            <person name="Hurhula B."/>
            <person name="Husby M.E."/>
            <person name="Kamat A."/>
            <person name="Kanga B."/>
            <person name="Kashin S."/>
            <person name="Khazanovich D."/>
            <person name="Kisner P."/>
            <person name="Lance K."/>
            <person name="Lara M."/>
            <person name="Lee W."/>
            <person name="Lennon N."/>
            <person name="Letendre F."/>
            <person name="LeVine R."/>
            <person name="Lipovsky A."/>
            <person name="Liu X."/>
            <person name="Liu J."/>
            <person name="Liu S."/>
            <person name="Lokyitsang T."/>
            <person name="Lokyitsang Y."/>
            <person name="Lubonja R."/>
            <person name="Lui A."/>
            <person name="MacDonald P."/>
            <person name="Magnisalis V."/>
            <person name="Maru K."/>
            <person name="Matthews C."/>
            <person name="McCusker W."/>
            <person name="McDonough S."/>
            <person name="Mehta T."/>
            <person name="Meldrim J."/>
            <person name="Meneus L."/>
            <person name="Mihai O."/>
            <person name="Mihalev A."/>
            <person name="Mihova T."/>
            <person name="Mittelman R."/>
            <person name="Mlenga V."/>
            <person name="Montmayeur A."/>
            <person name="Mulrain L."/>
            <person name="Navidi A."/>
            <person name="Naylor J."/>
            <person name="Negash T."/>
            <person name="Nguyen T."/>
            <person name="Nguyen N."/>
            <person name="Nicol R."/>
            <person name="Norbu C."/>
            <person name="Norbu N."/>
            <person name="Novod N."/>
            <person name="O'Neill B."/>
            <person name="Osman S."/>
            <person name="Markiewicz E."/>
            <person name="Oyono O.L."/>
            <person name="Patti C."/>
            <person name="Phunkhang P."/>
            <person name="Pierre F."/>
            <person name="Priest M."/>
            <person name="Raghuraman S."/>
            <person name="Rege F."/>
            <person name="Reyes R."/>
            <person name="Rise C."/>
            <person name="Rogov P."/>
            <person name="Ross K."/>
            <person name="Ryan E."/>
            <person name="Settipalli S."/>
            <person name="Shea T."/>
            <person name="Sherpa N."/>
            <person name="Shi L."/>
            <person name="Shih D."/>
            <person name="Sparrow T."/>
            <person name="Spaulding J."/>
            <person name="Stalker J."/>
            <person name="Stange-Thomann N."/>
            <person name="Stavropoulos S."/>
            <person name="Stone C."/>
            <person name="Strader C."/>
            <person name="Tesfaye S."/>
            <person name="Thomson T."/>
            <person name="Thoulutsang Y."/>
            <person name="Thoulutsang D."/>
            <person name="Topham K."/>
            <person name="Topping I."/>
            <person name="Tsamla T."/>
            <person name="Vassiliev H."/>
            <person name="Vo A."/>
            <person name="Wangchuk T."/>
            <person name="Wangdi T."/>
            <person name="Weiand M."/>
            <person name="Wilkinson J."/>
            <person name="Wilson A."/>
            <person name="Yadav S."/>
            <person name="Young G."/>
            <person name="Yu Q."/>
            <person name="Zembek L."/>
            <person name="Zhong D."/>
            <person name="Zimmer A."/>
            <person name="Zwirko Z."/>
            <person name="Jaffe D.B."/>
            <person name="Alvarez P."/>
            <person name="Brockman W."/>
            <person name="Butler J."/>
            <person name="Chin C."/>
            <person name="Gnerre S."/>
            <person name="Grabherr M."/>
            <person name="Kleber M."/>
            <person name="Mauceli E."/>
            <person name="MacCallum I."/>
        </authorList>
    </citation>
    <scope>NUCLEOTIDE SEQUENCE [LARGE SCALE GENOMIC DNA]</scope>
    <source>
        <strain evidence="12">Tucson 15010-1051.87</strain>
    </source>
</reference>
<dbReference type="GO" id="GO:0004168">
    <property type="term" value="F:dolichol kinase activity"/>
    <property type="evidence" value="ECO:0007669"/>
    <property type="project" value="UniProtKB-EC"/>
</dbReference>
<dbReference type="InParanoid" id="B4LLI1"/>
<accession>B4LLI1</accession>
<dbReference type="EC" id="2.7.1.108" evidence="3"/>
<evidence type="ECO:0000313" key="12">
    <source>
        <dbReference type="Proteomes" id="UP000008792"/>
    </source>
</evidence>
<dbReference type="Proteomes" id="UP000008792">
    <property type="component" value="Unassembled WGS sequence"/>
</dbReference>
<feature type="transmembrane region" description="Helical" evidence="10">
    <location>
        <begin position="359"/>
        <end position="378"/>
    </location>
</feature>
<feature type="transmembrane region" description="Helical" evidence="10">
    <location>
        <begin position="264"/>
        <end position="297"/>
    </location>
</feature>
<evidence type="ECO:0000256" key="1">
    <source>
        <dbReference type="ARBA" id="ARBA00004477"/>
    </source>
</evidence>
<keyword evidence="4" id="KW-0808">Transferase</keyword>
<keyword evidence="5 10" id="KW-0812">Transmembrane</keyword>
<evidence type="ECO:0000256" key="7">
    <source>
        <dbReference type="ARBA" id="ARBA00022824"/>
    </source>
</evidence>
<dbReference type="HOGENOM" id="CLU_027611_2_1_1"/>
<sequence length="460" mass="49874">MVERLLTRPYASKGGWLCLLLPTALITSYLHTQTASPACPPTDAVHRLLIAVAIGMCLRTLFFVLCSHLKTGPLIERASNLLPGIATGLWLTLLLDITWPLALIAGLLLIRLYQHVYISVLRGLPQTFTFGEAAILVQGLVLFLLNASFRLCSNPKPATDFGQLNAIMQSALVSLVCACVLLALLPFLRRPLPFYLLMLLLLAAVTCAPVTQPLPLIALLQFMFKEQIRLFIIAFYLLLVGLTCATVSWQLGNTTQASTRMRKIFHLLIVLVFVPGLIYQCALLYIATGIALAVFVVLELLRLLQMPPFADTLAQAFDSFKDVKDAGQLALTPFCLLIGCALPIWLTPCPCAAQDSPPLLLLSGVLSVGVGDTAASVLGSKYGRNKWANSSRSLEGTVAFVLSVLLSVWLLQLGGVLVMSQAKWFATLFAALNTALVEASTDQVDNLVLPLVFYIIVGLA</sequence>
<dbReference type="STRING" id="7244.B4LLI1"/>
<dbReference type="eggNOG" id="KOG2468">
    <property type="taxonomic scope" value="Eukaryota"/>
</dbReference>
<name>B4LLI1_DROVI</name>
<evidence type="ECO:0000256" key="4">
    <source>
        <dbReference type="ARBA" id="ARBA00022679"/>
    </source>
</evidence>
<dbReference type="AlphaFoldDB" id="B4LLI1"/>
<feature type="transmembrane region" description="Helical" evidence="10">
    <location>
        <begin position="398"/>
        <end position="419"/>
    </location>
</feature>
<evidence type="ECO:0000313" key="11">
    <source>
        <dbReference type="EMBL" id="EDW61933.2"/>
    </source>
</evidence>
<gene>
    <name evidence="11" type="primary">Dvir\GJ20042</name>
    <name evidence="11" type="ORF">Dvir_GJ20042</name>
</gene>
<dbReference type="PANTHER" id="PTHR13205">
    <property type="entry name" value="TRANSMEMBRANE PROTEIN 15-RELATED"/>
    <property type="match status" value="1"/>
</dbReference>
<keyword evidence="9 10" id="KW-0472">Membrane</keyword>
<dbReference type="KEGG" id="dvi:6625182"/>
<keyword evidence="8 10" id="KW-1133">Transmembrane helix</keyword>